<keyword evidence="3" id="KW-1185">Reference proteome</keyword>
<comment type="caution">
    <text evidence="2">The sequence shown here is derived from an EMBL/GenBank/DDBJ whole genome shotgun (WGS) entry which is preliminary data.</text>
</comment>
<feature type="region of interest" description="Disordered" evidence="1">
    <location>
        <begin position="172"/>
        <end position="192"/>
    </location>
</feature>
<evidence type="ECO:0000256" key="1">
    <source>
        <dbReference type="SAM" id="MobiDB-lite"/>
    </source>
</evidence>
<evidence type="ECO:0000313" key="3">
    <source>
        <dbReference type="Proteomes" id="UP000075714"/>
    </source>
</evidence>
<name>A0A150GUD7_GONPE</name>
<reference evidence="3" key="1">
    <citation type="journal article" date="2016" name="Nat. Commun.">
        <title>The Gonium pectorale genome demonstrates co-option of cell cycle regulation during the evolution of multicellularity.</title>
        <authorList>
            <person name="Hanschen E.R."/>
            <person name="Marriage T.N."/>
            <person name="Ferris P.J."/>
            <person name="Hamaji T."/>
            <person name="Toyoda A."/>
            <person name="Fujiyama A."/>
            <person name="Neme R."/>
            <person name="Noguchi H."/>
            <person name="Minakuchi Y."/>
            <person name="Suzuki M."/>
            <person name="Kawai-Toyooka H."/>
            <person name="Smith D.R."/>
            <person name="Sparks H."/>
            <person name="Anderson J."/>
            <person name="Bakaric R."/>
            <person name="Luria V."/>
            <person name="Karger A."/>
            <person name="Kirschner M.W."/>
            <person name="Durand P.M."/>
            <person name="Michod R.E."/>
            <person name="Nozaki H."/>
            <person name="Olson B.J."/>
        </authorList>
    </citation>
    <scope>NUCLEOTIDE SEQUENCE [LARGE SCALE GENOMIC DNA]</scope>
    <source>
        <strain evidence="3">NIES-2863</strain>
    </source>
</reference>
<evidence type="ECO:0000313" key="2">
    <source>
        <dbReference type="EMBL" id="KXZ53475.1"/>
    </source>
</evidence>
<sequence>MPAFVIPPLSGATPYAAVEDVESLSRWVDSGGLVVVHDSLRLSEGTEELITQVLGYAGDWKQHCQAVGGSPGGAVPSAQACSFLPGPWPERLEGGLYVQSHTWCSHGDPEAVAYPLYVVEGDQEVVAQAFGRVGSRGAVVWLGFSWKGSEEAREPWARLLAKLIQDFADGLHQPPAQPSCTGERLPMDPDSAADDLESLAEDTAELLRHLVHSEARSTIRASVSTRPQAVGPMAPLR</sequence>
<organism evidence="2 3">
    <name type="scientific">Gonium pectorale</name>
    <name type="common">Green alga</name>
    <dbReference type="NCBI Taxonomy" id="33097"/>
    <lineage>
        <taxon>Eukaryota</taxon>
        <taxon>Viridiplantae</taxon>
        <taxon>Chlorophyta</taxon>
        <taxon>core chlorophytes</taxon>
        <taxon>Chlorophyceae</taxon>
        <taxon>CS clade</taxon>
        <taxon>Chlamydomonadales</taxon>
        <taxon>Volvocaceae</taxon>
        <taxon>Gonium</taxon>
    </lineage>
</organism>
<protein>
    <submittedName>
        <fullName evidence="2">Uncharacterized protein</fullName>
    </submittedName>
</protein>
<dbReference type="OrthoDB" id="548775at2759"/>
<accession>A0A150GUD7</accession>
<dbReference type="AlphaFoldDB" id="A0A150GUD7"/>
<proteinExistence type="predicted"/>
<feature type="region of interest" description="Disordered" evidence="1">
    <location>
        <begin position="218"/>
        <end position="237"/>
    </location>
</feature>
<dbReference type="Proteomes" id="UP000075714">
    <property type="component" value="Unassembled WGS sequence"/>
</dbReference>
<dbReference type="EMBL" id="LSYV01000008">
    <property type="protein sequence ID" value="KXZ53475.1"/>
    <property type="molecule type" value="Genomic_DNA"/>
</dbReference>
<gene>
    <name evidence="2" type="ORF">GPECTOR_7g925</name>
</gene>